<dbReference type="AlphaFoldDB" id="A0AAV9QP41"/>
<gene>
    <name evidence="2" type="ORF">CRENBAI_006012</name>
</gene>
<keyword evidence="3" id="KW-1185">Reference proteome</keyword>
<dbReference type="EMBL" id="JAHHUM010003023">
    <property type="protein sequence ID" value="KAK5598698.1"/>
    <property type="molecule type" value="Genomic_DNA"/>
</dbReference>
<protein>
    <submittedName>
        <fullName evidence="2">Uncharacterized protein</fullName>
    </submittedName>
</protein>
<evidence type="ECO:0000313" key="3">
    <source>
        <dbReference type="Proteomes" id="UP001311232"/>
    </source>
</evidence>
<reference evidence="2 3" key="1">
    <citation type="submission" date="2021-06" db="EMBL/GenBank/DDBJ databases">
        <authorList>
            <person name="Palmer J.M."/>
        </authorList>
    </citation>
    <scope>NUCLEOTIDE SEQUENCE [LARGE SCALE GENOMIC DNA]</scope>
    <source>
        <strain evidence="2 3">MEX-2019</strain>
        <tissue evidence="2">Muscle</tissue>
    </source>
</reference>
<evidence type="ECO:0000256" key="1">
    <source>
        <dbReference type="SAM" id="MobiDB-lite"/>
    </source>
</evidence>
<organism evidence="2 3">
    <name type="scientific">Crenichthys baileyi</name>
    <name type="common">White River springfish</name>
    <dbReference type="NCBI Taxonomy" id="28760"/>
    <lineage>
        <taxon>Eukaryota</taxon>
        <taxon>Metazoa</taxon>
        <taxon>Chordata</taxon>
        <taxon>Craniata</taxon>
        <taxon>Vertebrata</taxon>
        <taxon>Euteleostomi</taxon>
        <taxon>Actinopterygii</taxon>
        <taxon>Neopterygii</taxon>
        <taxon>Teleostei</taxon>
        <taxon>Neoteleostei</taxon>
        <taxon>Acanthomorphata</taxon>
        <taxon>Ovalentaria</taxon>
        <taxon>Atherinomorphae</taxon>
        <taxon>Cyprinodontiformes</taxon>
        <taxon>Goodeidae</taxon>
        <taxon>Crenichthys</taxon>
    </lineage>
</organism>
<dbReference type="Proteomes" id="UP001311232">
    <property type="component" value="Unassembled WGS sequence"/>
</dbReference>
<comment type="caution">
    <text evidence="2">The sequence shown here is derived from an EMBL/GenBank/DDBJ whole genome shotgun (WGS) entry which is preliminary data.</text>
</comment>
<feature type="compositionally biased region" description="Basic and acidic residues" evidence="1">
    <location>
        <begin position="107"/>
        <end position="124"/>
    </location>
</feature>
<proteinExistence type="predicted"/>
<feature type="region of interest" description="Disordered" evidence="1">
    <location>
        <begin position="67"/>
        <end position="146"/>
    </location>
</feature>
<evidence type="ECO:0000313" key="2">
    <source>
        <dbReference type="EMBL" id="KAK5598698.1"/>
    </source>
</evidence>
<name>A0AAV9QP41_9TELE</name>
<sequence length="146" mass="15895">MSGARLTRRQASLECTSAQQLNTSDAANARTHARGFGLGELAQGGDATTSGALHVCQTASCALISRRISETRWKKRQRERGAHEDGEVEETQSGERRKKEEEEEEEDRRGEEEEEARGPVHEPSHCGTRGAAAGDPKNPNAVPESD</sequence>
<accession>A0AAV9QP41</accession>